<feature type="region of interest" description="Disordered" evidence="2">
    <location>
        <begin position="1"/>
        <end position="20"/>
    </location>
</feature>
<accession>A0AAV9VRH5</accession>
<dbReference type="EMBL" id="JAVHNS010000001">
    <property type="protein sequence ID" value="KAK6363775.1"/>
    <property type="molecule type" value="Genomic_DNA"/>
</dbReference>
<keyword evidence="5" id="KW-1185">Reference proteome</keyword>
<gene>
    <name evidence="4" type="ORF">TWF730_001190</name>
</gene>
<dbReference type="PROSITE" id="PS50157">
    <property type="entry name" value="ZINC_FINGER_C2H2_2"/>
    <property type="match status" value="1"/>
</dbReference>
<dbReference type="InterPro" id="IPR036236">
    <property type="entry name" value="Znf_C2H2_sf"/>
</dbReference>
<dbReference type="Gene3D" id="3.30.160.60">
    <property type="entry name" value="Classic Zinc Finger"/>
    <property type="match status" value="1"/>
</dbReference>
<sequence>MERHVRGHSQQNSLRSNEHRRPALGGERYYVCRRCGREFSVLSGLVQHIESEACKESRRWTNITGVEWEDMLEAIGII</sequence>
<feature type="domain" description="C2H2-type" evidence="3">
    <location>
        <begin position="30"/>
        <end position="57"/>
    </location>
</feature>
<proteinExistence type="predicted"/>
<dbReference type="AlphaFoldDB" id="A0AAV9VRH5"/>
<organism evidence="4 5">
    <name type="scientific">Orbilia blumenaviensis</name>
    <dbReference type="NCBI Taxonomy" id="1796055"/>
    <lineage>
        <taxon>Eukaryota</taxon>
        <taxon>Fungi</taxon>
        <taxon>Dikarya</taxon>
        <taxon>Ascomycota</taxon>
        <taxon>Pezizomycotina</taxon>
        <taxon>Orbiliomycetes</taxon>
        <taxon>Orbiliales</taxon>
        <taxon>Orbiliaceae</taxon>
        <taxon>Orbilia</taxon>
    </lineage>
</organism>
<keyword evidence="1" id="KW-0863">Zinc-finger</keyword>
<dbReference type="InterPro" id="IPR013087">
    <property type="entry name" value="Znf_C2H2_type"/>
</dbReference>
<dbReference type="GO" id="GO:0008270">
    <property type="term" value="F:zinc ion binding"/>
    <property type="evidence" value="ECO:0007669"/>
    <property type="project" value="UniProtKB-KW"/>
</dbReference>
<keyword evidence="1" id="KW-0862">Zinc</keyword>
<evidence type="ECO:0000256" key="1">
    <source>
        <dbReference type="PROSITE-ProRule" id="PRU00042"/>
    </source>
</evidence>
<evidence type="ECO:0000256" key="2">
    <source>
        <dbReference type="SAM" id="MobiDB-lite"/>
    </source>
</evidence>
<comment type="caution">
    <text evidence="4">The sequence shown here is derived from an EMBL/GenBank/DDBJ whole genome shotgun (WGS) entry which is preliminary data.</text>
</comment>
<dbReference type="SUPFAM" id="SSF57667">
    <property type="entry name" value="beta-beta-alpha zinc fingers"/>
    <property type="match status" value="1"/>
</dbReference>
<name>A0AAV9VRH5_9PEZI</name>
<dbReference type="Proteomes" id="UP001373714">
    <property type="component" value="Unassembled WGS sequence"/>
</dbReference>
<evidence type="ECO:0000313" key="4">
    <source>
        <dbReference type="EMBL" id="KAK6363775.1"/>
    </source>
</evidence>
<evidence type="ECO:0000259" key="3">
    <source>
        <dbReference type="PROSITE" id="PS50157"/>
    </source>
</evidence>
<evidence type="ECO:0000313" key="5">
    <source>
        <dbReference type="Proteomes" id="UP001373714"/>
    </source>
</evidence>
<keyword evidence="1" id="KW-0479">Metal-binding</keyword>
<reference evidence="4 5" key="1">
    <citation type="submission" date="2019-10" db="EMBL/GenBank/DDBJ databases">
        <authorList>
            <person name="Palmer J.M."/>
        </authorList>
    </citation>
    <scope>NUCLEOTIDE SEQUENCE [LARGE SCALE GENOMIC DNA]</scope>
    <source>
        <strain evidence="4 5">TWF730</strain>
    </source>
</reference>
<protein>
    <recommendedName>
        <fullName evidence="3">C2H2-type domain-containing protein</fullName>
    </recommendedName>
</protein>